<dbReference type="EMBL" id="MN740195">
    <property type="protein sequence ID" value="QHT92881.1"/>
    <property type="molecule type" value="Genomic_DNA"/>
</dbReference>
<evidence type="ECO:0000313" key="1">
    <source>
        <dbReference type="EMBL" id="QHT92881.1"/>
    </source>
</evidence>
<proteinExistence type="predicted"/>
<accession>A0A6C0II24</accession>
<organism evidence="1">
    <name type="scientific">viral metagenome</name>
    <dbReference type="NCBI Taxonomy" id="1070528"/>
    <lineage>
        <taxon>unclassified sequences</taxon>
        <taxon>metagenomes</taxon>
        <taxon>organismal metagenomes</taxon>
    </lineage>
</organism>
<reference evidence="1" key="1">
    <citation type="journal article" date="2020" name="Nature">
        <title>Giant virus diversity and host interactions through global metagenomics.</title>
        <authorList>
            <person name="Schulz F."/>
            <person name="Roux S."/>
            <person name="Paez-Espino D."/>
            <person name="Jungbluth S."/>
            <person name="Walsh D.A."/>
            <person name="Denef V.J."/>
            <person name="McMahon K.D."/>
            <person name="Konstantinidis K.T."/>
            <person name="Eloe-Fadrosh E.A."/>
            <person name="Kyrpides N.C."/>
            <person name="Woyke T."/>
        </authorList>
    </citation>
    <scope>NUCLEOTIDE SEQUENCE</scope>
    <source>
        <strain evidence="1">GVMAG-M-3300023184-89</strain>
    </source>
</reference>
<dbReference type="AlphaFoldDB" id="A0A6C0II24"/>
<name>A0A6C0II24_9ZZZZ</name>
<protein>
    <submittedName>
        <fullName evidence="1">Uncharacterized protein</fullName>
    </submittedName>
</protein>
<sequence length="82" mass="9660">MYRSLLERQQAIKPVLQKLNELRLGPTNFESIKLLYTQLQVYIQTGERSELNIPFPEYNCNIKGVLSGDKNEQVWIKLEHIK</sequence>